<feature type="binding site" evidence="13">
    <location>
        <begin position="36"/>
        <end position="43"/>
    </location>
    <ligand>
        <name>ATP</name>
        <dbReference type="ChEBI" id="CHEBI:30616"/>
        <label>1</label>
    </ligand>
</feature>
<dbReference type="PROSITE" id="PS00211">
    <property type="entry name" value="ABC_TRANSPORTER_1"/>
    <property type="match status" value="2"/>
</dbReference>
<keyword evidence="9 13" id="KW-0238">DNA-binding</keyword>
<feature type="binding site" evidence="13">
    <location>
        <begin position="356"/>
        <end position="363"/>
    </location>
    <ligand>
        <name>ATP</name>
        <dbReference type="ChEBI" id="CHEBI:30616"/>
        <label>2</label>
    </ligand>
</feature>
<evidence type="ECO:0000256" key="9">
    <source>
        <dbReference type="ARBA" id="ARBA00023125"/>
    </source>
</evidence>
<evidence type="ECO:0000256" key="12">
    <source>
        <dbReference type="ARBA" id="ARBA00061478"/>
    </source>
</evidence>
<keyword evidence="5 13" id="KW-0547">Nucleotide-binding</keyword>
<dbReference type="GO" id="GO:0005524">
    <property type="term" value="F:ATP binding"/>
    <property type="evidence" value="ECO:0007669"/>
    <property type="project" value="UniProtKB-UniRule"/>
</dbReference>
<dbReference type="Proteomes" id="UP000183529">
    <property type="component" value="Unassembled WGS sequence"/>
</dbReference>
<keyword evidence="3" id="KW-0472">Membrane</keyword>
<dbReference type="InterPro" id="IPR027417">
    <property type="entry name" value="P-loop_NTPase"/>
</dbReference>
<evidence type="ECO:0000256" key="1">
    <source>
        <dbReference type="ARBA" id="ARBA00022475"/>
    </source>
</evidence>
<keyword evidence="3" id="KW-0997">Cell inner membrane</keyword>
<dbReference type="PANTHER" id="PTHR42855">
    <property type="entry name" value="ABC TRANSPORTER ATP-BINDING SUBUNIT"/>
    <property type="match status" value="1"/>
</dbReference>
<evidence type="ECO:0000256" key="5">
    <source>
        <dbReference type="ARBA" id="ARBA00022741"/>
    </source>
</evidence>
<dbReference type="GO" id="GO:0003677">
    <property type="term" value="F:DNA binding"/>
    <property type="evidence" value="ECO:0007669"/>
    <property type="project" value="UniProtKB-UniRule"/>
</dbReference>
<dbReference type="InterPro" id="IPR017871">
    <property type="entry name" value="ABC_transporter-like_CS"/>
</dbReference>
<gene>
    <name evidence="13" type="primary">uup</name>
    <name evidence="16" type="ORF">SAMN05216550_111155</name>
</gene>
<dbReference type="GO" id="GO:0005737">
    <property type="term" value="C:cytoplasm"/>
    <property type="evidence" value="ECO:0007669"/>
    <property type="project" value="UniProtKB-SubCell"/>
</dbReference>
<comment type="subcellular location">
    <subcellularLocation>
        <location evidence="13">Cytoplasm</location>
    </subcellularLocation>
    <text evidence="13">Associates with ribosomes.</text>
</comment>
<dbReference type="InterPro" id="IPR037118">
    <property type="entry name" value="Val-tRNA_synth_C_sf"/>
</dbReference>
<proteinExistence type="inferred from homology"/>
<keyword evidence="2 13" id="KW-0963">Cytoplasm</keyword>
<feature type="domain" description="ABC transporter" evidence="15">
    <location>
        <begin position="324"/>
        <end position="540"/>
    </location>
</feature>
<evidence type="ECO:0000256" key="7">
    <source>
        <dbReference type="ARBA" id="ARBA00022801"/>
    </source>
</evidence>
<keyword evidence="10 13" id="KW-0234">DNA repair</keyword>
<sequence>MSLYTITGAQLAFGHVALLDHADFSLEAGERVGLIGRNGAGKSSLLTIVADLAKPDDGLVTRQQNLSTVYVPQEPDFDVEATVFDTVASGLATARALLDEYDAVAHKLADTPEGVEHDALLARMNVLQSSLDAADAWNWRTRVATTLAQIGLDGDARVGALSGGMQKRVALARALVVQPDVLLLDEPTNHLDFDGIRWLEDLLVSQRSSLLFITHDRAFLDRVATRIVELDRGKLLSYPGNFTQYQERKAQQLEVERVENDKFDKLLAQEEVWIRKGVEARRTRSVGRIARLVQMRSERSERRNVQGNVKLDVAQGDKSGKIVAELTDVTKRYGGRTIVDTFSATVMRGDKIGFVGPNGAGKTTLLKMILGELKPDEGTVRVGTNLQVAYFDQMRAQLDLEKSLADTISPGSDWVEINGAKKHVMSYLGDFLFAPERARSPVKSLSGGERNRLLLARLFARPANVLVLDEPTNDLDIPTLELLEELLADYDGTVLLVSHDRAFLDNVATSVIASEGEGKWREYVGGFSDWQTQSARSQEMAEARAPKEAAPAAAAPKDSATGRNAQRSVKLSFKEQRELEELPKRIEALETEQKTIGATIEEGSIFAKDAQEGTRLSERYAAIDEELLLALERWEELEAKRK</sequence>
<dbReference type="SUPFAM" id="SSF52540">
    <property type="entry name" value="P-loop containing nucleoside triphosphate hydrolases"/>
    <property type="match status" value="2"/>
</dbReference>
<keyword evidence="7 13" id="KW-0378">Hydrolase</keyword>
<dbReference type="GO" id="GO:0043022">
    <property type="term" value="F:ribosome binding"/>
    <property type="evidence" value="ECO:0007669"/>
    <property type="project" value="UniProtKB-UniRule"/>
</dbReference>
<dbReference type="EC" id="3.6.1.-" evidence="13"/>
<dbReference type="GeneID" id="61301649"/>
<accession>A0AAQ1GI15</accession>
<dbReference type="Pfam" id="PF16326">
    <property type="entry name" value="ABC_tran_CTD"/>
    <property type="match status" value="1"/>
</dbReference>
<dbReference type="RefSeq" id="WP_074984736.1">
    <property type="nucleotide sequence ID" value="NZ_CADFGN010000011.1"/>
</dbReference>
<dbReference type="GO" id="GO:0006281">
    <property type="term" value="P:DNA repair"/>
    <property type="evidence" value="ECO:0007669"/>
    <property type="project" value="UniProtKB-KW"/>
</dbReference>
<comment type="catalytic activity">
    <reaction evidence="11 13">
        <text>ATP + H2O = ADP + phosphate + H(+)</text>
        <dbReference type="Rhea" id="RHEA:13065"/>
        <dbReference type="ChEBI" id="CHEBI:15377"/>
        <dbReference type="ChEBI" id="CHEBI:15378"/>
        <dbReference type="ChEBI" id="CHEBI:30616"/>
        <dbReference type="ChEBI" id="CHEBI:43474"/>
        <dbReference type="ChEBI" id="CHEBI:456216"/>
    </reaction>
</comment>
<dbReference type="Pfam" id="PF00005">
    <property type="entry name" value="ABC_tran"/>
    <property type="match status" value="2"/>
</dbReference>
<evidence type="ECO:0000256" key="10">
    <source>
        <dbReference type="ARBA" id="ARBA00023204"/>
    </source>
</evidence>
<keyword evidence="4 13" id="KW-0677">Repeat</keyword>
<reference evidence="16 17" key="1">
    <citation type="submission" date="2016-10" db="EMBL/GenBank/DDBJ databases">
        <authorList>
            <person name="Varghese N."/>
            <person name="Submissions S."/>
        </authorList>
    </citation>
    <scope>NUCLEOTIDE SEQUENCE [LARGE SCALE GENOMIC DNA]</scope>
    <source>
        <strain evidence="16 17">LMG 22274</strain>
    </source>
</reference>
<dbReference type="FunFam" id="3.40.50.300:FF:000011">
    <property type="entry name" value="Putative ABC transporter ATP-binding component"/>
    <property type="match status" value="1"/>
</dbReference>
<evidence type="ECO:0000256" key="3">
    <source>
        <dbReference type="ARBA" id="ARBA00022519"/>
    </source>
</evidence>
<dbReference type="PANTHER" id="PTHR42855:SF1">
    <property type="entry name" value="ABC TRANSPORTER DOMAIN-CONTAINING PROTEIN"/>
    <property type="match status" value="1"/>
</dbReference>
<evidence type="ECO:0000313" key="17">
    <source>
        <dbReference type="Proteomes" id="UP000183529"/>
    </source>
</evidence>
<evidence type="ECO:0000259" key="15">
    <source>
        <dbReference type="PROSITE" id="PS50893"/>
    </source>
</evidence>
<dbReference type="CDD" id="cd03221">
    <property type="entry name" value="ABCF_EF-3"/>
    <property type="match status" value="2"/>
</dbReference>
<evidence type="ECO:0000256" key="8">
    <source>
        <dbReference type="ARBA" id="ARBA00022840"/>
    </source>
</evidence>
<feature type="compositionally biased region" description="Low complexity" evidence="14">
    <location>
        <begin position="548"/>
        <end position="557"/>
    </location>
</feature>
<dbReference type="InterPro" id="IPR003593">
    <property type="entry name" value="AAA+_ATPase"/>
</dbReference>
<dbReference type="Gene3D" id="3.40.50.300">
    <property type="entry name" value="P-loop containing nucleotide triphosphate hydrolases"/>
    <property type="match status" value="2"/>
</dbReference>
<evidence type="ECO:0000256" key="14">
    <source>
        <dbReference type="SAM" id="MobiDB-lite"/>
    </source>
</evidence>
<keyword evidence="6 13" id="KW-0227">DNA damage</keyword>
<feature type="domain" description="ABC transporter" evidence="15">
    <location>
        <begin position="1"/>
        <end position="257"/>
    </location>
</feature>
<dbReference type="SMART" id="SM00382">
    <property type="entry name" value="AAA"/>
    <property type="match status" value="2"/>
</dbReference>
<evidence type="ECO:0000256" key="2">
    <source>
        <dbReference type="ARBA" id="ARBA00022490"/>
    </source>
</evidence>
<dbReference type="HAMAP" id="MF_00848">
    <property type="entry name" value="Uup"/>
    <property type="match status" value="1"/>
</dbReference>
<feature type="region of interest" description="Disordered" evidence="14">
    <location>
        <begin position="535"/>
        <end position="570"/>
    </location>
</feature>
<dbReference type="PROSITE" id="PS50893">
    <property type="entry name" value="ABC_TRANSPORTER_2"/>
    <property type="match status" value="2"/>
</dbReference>
<protein>
    <recommendedName>
        <fullName evidence="13">ATP-binding protein Uup</fullName>
        <ecNumber evidence="13">3.6.1.-</ecNumber>
    </recommendedName>
</protein>
<dbReference type="InterPro" id="IPR032781">
    <property type="entry name" value="ABC_tran_Xtn"/>
</dbReference>
<dbReference type="FunFam" id="3.40.50.300:FF:000309">
    <property type="entry name" value="ABC transporter ATP-binding protein"/>
    <property type="match status" value="1"/>
</dbReference>
<keyword evidence="1" id="KW-1003">Cell membrane</keyword>
<comment type="function">
    <text evidence="13">Probably plays a role in ribosome assembly or function. May be involved in resolution of branched DNA intermediates that result from template switching in postreplication gaps. Binds DNA and has ATPase activity.</text>
</comment>
<evidence type="ECO:0000313" key="16">
    <source>
        <dbReference type="EMBL" id="SEJ95060.1"/>
    </source>
</evidence>
<name>A0AAQ1GI15_9BURK</name>
<evidence type="ECO:0000256" key="13">
    <source>
        <dbReference type="HAMAP-Rule" id="MF_00848"/>
    </source>
</evidence>
<dbReference type="AlphaFoldDB" id="A0AAQ1GI15"/>
<evidence type="ECO:0000256" key="4">
    <source>
        <dbReference type="ARBA" id="ARBA00022737"/>
    </source>
</evidence>
<comment type="caution">
    <text evidence="16">The sequence shown here is derived from an EMBL/GenBank/DDBJ whole genome shotgun (WGS) entry which is preliminary data.</text>
</comment>
<evidence type="ECO:0000256" key="6">
    <source>
        <dbReference type="ARBA" id="ARBA00022763"/>
    </source>
</evidence>
<comment type="similarity">
    <text evidence="12 13">Belongs to the ABC transporter superfamily. ABCF family. Uup subfamily.</text>
</comment>
<dbReference type="InterPro" id="IPR032524">
    <property type="entry name" value="ABC_tran_C"/>
</dbReference>
<dbReference type="InterPro" id="IPR043686">
    <property type="entry name" value="Uup"/>
</dbReference>
<dbReference type="Gene3D" id="1.10.287.380">
    <property type="entry name" value="Valyl-tRNA synthetase, C-terminal domain"/>
    <property type="match status" value="1"/>
</dbReference>
<organism evidence="16 17">
    <name type="scientific">Paraburkholderia tropica</name>
    <dbReference type="NCBI Taxonomy" id="92647"/>
    <lineage>
        <taxon>Bacteria</taxon>
        <taxon>Pseudomonadati</taxon>
        <taxon>Pseudomonadota</taxon>
        <taxon>Betaproteobacteria</taxon>
        <taxon>Burkholderiales</taxon>
        <taxon>Burkholderiaceae</taxon>
        <taxon>Paraburkholderia</taxon>
    </lineage>
</organism>
<dbReference type="InterPro" id="IPR003439">
    <property type="entry name" value="ABC_transporter-like_ATP-bd"/>
</dbReference>
<dbReference type="EMBL" id="FNZM01000011">
    <property type="protein sequence ID" value="SEJ95060.1"/>
    <property type="molecule type" value="Genomic_DNA"/>
</dbReference>
<keyword evidence="8 13" id="KW-0067">ATP-binding</keyword>
<dbReference type="InterPro" id="IPR051309">
    <property type="entry name" value="ABCF_ATPase"/>
</dbReference>
<dbReference type="Pfam" id="PF12848">
    <property type="entry name" value="ABC_tran_Xtn"/>
    <property type="match status" value="1"/>
</dbReference>
<dbReference type="GO" id="GO:0016887">
    <property type="term" value="F:ATP hydrolysis activity"/>
    <property type="evidence" value="ECO:0007669"/>
    <property type="project" value="UniProtKB-UniRule"/>
</dbReference>
<evidence type="ECO:0000256" key="11">
    <source>
        <dbReference type="ARBA" id="ARBA00049360"/>
    </source>
</evidence>